<dbReference type="RefSeq" id="WP_344800539.1">
    <property type="nucleotide sequence ID" value="NZ_BAABBN010000015.1"/>
</dbReference>
<keyword evidence="2 3" id="KW-0732">Signal</keyword>
<evidence type="ECO:0000256" key="2">
    <source>
        <dbReference type="ARBA" id="ARBA00022729"/>
    </source>
</evidence>
<keyword evidence="6" id="KW-1185">Reference proteome</keyword>
<dbReference type="Gene3D" id="1.20.1420.20">
    <property type="entry name" value="M75 peptidase, HXXE motif"/>
    <property type="match status" value="1"/>
</dbReference>
<evidence type="ECO:0000313" key="5">
    <source>
        <dbReference type="EMBL" id="GAA3940952.1"/>
    </source>
</evidence>
<comment type="caution">
    <text evidence="5">The sequence shown here is derived from an EMBL/GenBank/DDBJ whole genome shotgun (WGS) entry which is preliminary data.</text>
</comment>
<dbReference type="Pfam" id="PF09375">
    <property type="entry name" value="Peptidase_M75"/>
    <property type="match status" value="1"/>
</dbReference>
<dbReference type="InterPro" id="IPR038352">
    <property type="entry name" value="Imelysin_sf"/>
</dbReference>
<accession>A0ABP7NBM1</accession>
<feature type="chain" id="PRO_5047519549" description="Imelysin-like domain-containing protein" evidence="3">
    <location>
        <begin position="23"/>
        <end position="431"/>
    </location>
</feature>
<dbReference type="CDD" id="cd14659">
    <property type="entry name" value="Imelysin-like_IPPA"/>
    <property type="match status" value="1"/>
</dbReference>
<sequence>MNTLITRSALGLLLATGLMGCANDDSGEPSAAAATTASSEYRATLTVVADEVVIPAYANLINSTGELLTSVQNYCAAIGGVNEAANLAQAQASWRSALNDIQTGLAFQLGPINENDQALAKRLNSPELANRCVVDRSVVSFDDGLVTVDAVRDAGRGADALEYLLFNSTLTHTCPASVVETQNWNALSDDERLTQRCAYAEALATDLNSTAQSLHNAWISGGDDYRSNFINAGTAGSDIASQDDALTAAFEALFYLDTEVKDTKLGVPFGLHQNCFTTTCEDELQFTLSESGARNLLSNLQGFKALLVGGFSDQAAESGESLGAVNGFDDILRVRGFASTVDDLLAKTDAGIVSLEAFVANDQTLVDEVQNIANATQAQICQNASDDPSTATSHEACQIHGQIRQITDILKGTFADVINIRLPERAESDND</sequence>
<proteinExistence type="predicted"/>
<dbReference type="EMBL" id="BAABBN010000015">
    <property type="protein sequence ID" value="GAA3940952.1"/>
    <property type="molecule type" value="Genomic_DNA"/>
</dbReference>
<name>A0ABP7NBM1_9GAMM</name>
<comment type="subcellular location">
    <subcellularLocation>
        <location evidence="1">Cell envelope</location>
    </subcellularLocation>
</comment>
<gene>
    <name evidence="5" type="ORF">GCM10022277_41160</name>
</gene>
<dbReference type="InterPro" id="IPR034984">
    <property type="entry name" value="Imelysin-like_IPPA"/>
</dbReference>
<feature type="domain" description="Imelysin-like" evidence="4">
    <location>
        <begin position="54"/>
        <end position="373"/>
    </location>
</feature>
<feature type="signal peptide" evidence="3">
    <location>
        <begin position="1"/>
        <end position="22"/>
    </location>
</feature>
<organism evidence="5 6">
    <name type="scientific">Litoribacillus peritrichatus</name>
    <dbReference type="NCBI Taxonomy" id="718191"/>
    <lineage>
        <taxon>Bacteria</taxon>
        <taxon>Pseudomonadati</taxon>
        <taxon>Pseudomonadota</taxon>
        <taxon>Gammaproteobacteria</taxon>
        <taxon>Oceanospirillales</taxon>
        <taxon>Oceanospirillaceae</taxon>
        <taxon>Litoribacillus</taxon>
    </lineage>
</organism>
<dbReference type="InterPro" id="IPR018976">
    <property type="entry name" value="Imelysin-like"/>
</dbReference>
<evidence type="ECO:0000259" key="4">
    <source>
        <dbReference type="Pfam" id="PF09375"/>
    </source>
</evidence>
<evidence type="ECO:0000256" key="1">
    <source>
        <dbReference type="ARBA" id="ARBA00004196"/>
    </source>
</evidence>
<evidence type="ECO:0000313" key="6">
    <source>
        <dbReference type="Proteomes" id="UP001501565"/>
    </source>
</evidence>
<evidence type="ECO:0000256" key="3">
    <source>
        <dbReference type="SAM" id="SignalP"/>
    </source>
</evidence>
<protein>
    <recommendedName>
        <fullName evidence="4">Imelysin-like domain-containing protein</fullName>
    </recommendedName>
</protein>
<reference evidence="6" key="1">
    <citation type="journal article" date="2019" name="Int. J. Syst. Evol. Microbiol.">
        <title>The Global Catalogue of Microorganisms (GCM) 10K type strain sequencing project: providing services to taxonomists for standard genome sequencing and annotation.</title>
        <authorList>
            <consortium name="The Broad Institute Genomics Platform"/>
            <consortium name="The Broad Institute Genome Sequencing Center for Infectious Disease"/>
            <person name="Wu L."/>
            <person name="Ma J."/>
        </authorList>
    </citation>
    <scope>NUCLEOTIDE SEQUENCE [LARGE SCALE GENOMIC DNA]</scope>
    <source>
        <strain evidence="6">JCM 17551</strain>
    </source>
</reference>
<dbReference type="Proteomes" id="UP001501565">
    <property type="component" value="Unassembled WGS sequence"/>
</dbReference>
<dbReference type="PROSITE" id="PS51257">
    <property type="entry name" value="PROKAR_LIPOPROTEIN"/>
    <property type="match status" value="1"/>
</dbReference>